<evidence type="ECO:0000313" key="1">
    <source>
        <dbReference type="EMBL" id="GBP78523.1"/>
    </source>
</evidence>
<dbReference type="Proteomes" id="UP000299102">
    <property type="component" value="Unassembled WGS sequence"/>
</dbReference>
<evidence type="ECO:0000313" key="2">
    <source>
        <dbReference type="Proteomes" id="UP000299102"/>
    </source>
</evidence>
<dbReference type="AlphaFoldDB" id="A0A4C1YU92"/>
<proteinExistence type="predicted"/>
<reference evidence="1 2" key="1">
    <citation type="journal article" date="2019" name="Commun. Biol.">
        <title>The bagworm genome reveals a unique fibroin gene that provides high tensile strength.</title>
        <authorList>
            <person name="Kono N."/>
            <person name="Nakamura H."/>
            <person name="Ohtoshi R."/>
            <person name="Tomita M."/>
            <person name="Numata K."/>
            <person name="Arakawa K."/>
        </authorList>
    </citation>
    <scope>NUCLEOTIDE SEQUENCE [LARGE SCALE GENOMIC DNA]</scope>
</reference>
<protein>
    <submittedName>
        <fullName evidence="1">Uncharacterized protein</fullName>
    </submittedName>
</protein>
<accession>A0A4C1YU92</accession>
<organism evidence="1 2">
    <name type="scientific">Eumeta variegata</name>
    <name type="common">Bagworm moth</name>
    <name type="synonym">Eumeta japonica</name>
    <dbReference type="NCBI Taxonomy" id="151549"/>
    <lineage>
        <taxon>Eukaryota</taxon>
        <taxon>Metazoa</taxon>
        <taxon>Ecdysozoa</taxon>
        <taxon>Arthropoda</taxon>
        <taxon>Hexapoda</taxon>
        <taxon>Insecta</taxon>
        <taxon>Pterygota</taxon>
        <taxon>Neoptera</taxon>
        <taxon>Endopterygota</taxon>
        <taxon>Lepidoptera</taxon>
        <taxon>Glossata</taxon>
        <taxon>Ditrysia</taxon>
        <taxon>Tineoidea</taxon>
        <taxon>Psychidae</taxon>
        <taxon>Oiketicinae</taxon>
        <taxon>Eumeta</taxon>
    </lineage>
</organism>
<sequence>MPNRFESRPKVSDESPPAPDFVTSSLSSFEHIQGQQRRFQAQWRVPNWKTRYLYTEQEFLTTAIGRKKPARCSKRIAEYADAKLTHVARLGADLVPAAAKPAYFIRLYRSQAHESCARATNTDTGIYMRRAPPILYELNIFRIKLSSLSPDLAFSDRLRPAGDRSGKIRYCRIDAEE</sequence>
<keyword evidence="2" id="KW-1185">Reference proteome</keyword>
<dbReference type="EMBL" id="BGZK01001372">
    <property type="protein sequence ID" value="GBP78523.1"/>
    <property type="molecule type" value="Genomic_DNA"/>
</dbReference>
<name>A0A4C1YU92_EUMVA</name>
<gene>
    <name evidence="1" type="ORF">EVAR_60540_1</name>
</gene>
<comment type="caution">
    <text evidence="1">The sequence shown here is derived from an EMBL/GenBank/DDBJ whole genome shotgun (WGS) entry which is preliminary data.</text>
</comment>